<accession>A0A062H5U6</accession>
<reference evidence="1 2" key="1">
    <citation type="submission" date="2014-04" db="EMBL/GenBank/DDBJ databases">
        <title>Comparative genomics and transcriptomics to identify genetic mechanisms underlying the emergence of carbapenem resistant Acinetobacter baumannii (CRAb).</title>
        <authorList>
            <person name="Harris A.D."/>
            <person name="Johnson K.J."/>
            <person name="George J."/>
            <person name="Nadendla S."/>
            <person name="Daugherty S.C."/>
            <person name="Parankush S."/>
            <person name="Sadzewicz L."/>
            <person name="Tallon L."/>
            <person name="Sengamalay N."/>
            <person name="Hazen T.H."/>
            <person name="Rasko D.A."/>
        </authorList>
    </citation>
    <scope>NUCLEOTIDE SEQUENCE [LARGE SCALE GENOMIC DNA]</scope>
    <source>
        <strain evidence="1 2">21072</strain>
    </source>
</reference>
<name>A0A062H5U6_ACIBA</name>
<organism evidence="1 2">
    <name type="scientific">Acinetobacter baumannii 21072</name>
    <dbReference type="NCBI Taxonomy" id="1310697"/>
    <lineage>
        <taxon>Bacteria</taxon>
        <taxon>Pseudomonadati</taxon>
        <taxon>Pseudomonadota</taxon>
        <taxon>Gammaproteobacteria</taxon>
        <taxon>Moraxellales</taxon>
        <taxon>Moraxellaceae</taxon>
        <taxon>Acinetobacter</taxon>
        <taxon>Acinetobacter calcoaceticus/baumannii complex</taxon>
    </lineage>
</organism>
<comment type="caution">
    <text evidence="1">The sequence shown here is derived from an EMBL/GenBank/DDBJ whole genome shotgun (WGS) entry which is preliminary data.</text>
</comment>
<proteinExistence type="predicted"/>
<evidence type="ECO:0000313" key="2">
    <source>
        <dbReference type="Proteomes" id="UP000027327"/>
    </source>
</evidence>
<sequence>MQQVAQLVDQQKIRSTLNQNLGKINAANLEKAHKLLESGKSKGKIVLENF</sequence>
<evidence type="ECO:0000313" key="1">
    <source>
        <dbReference type="EMBL" id="KCY04244.1"/>
    </source>
</evidence>
<dbReference type="AlphaFoldDB" id="A0A062H5U6"/>
<dbReference type="Proteomes" id="UP000027327">
    <property type="component" value="Unassembled WGS sequence"/>
</dbReference>
<protein>
    <submittedName>
        <fullName evidence="1">Zinc-binding dehydrogenase family protein</fullName>
    </submittedName>
</protein>
<gene>
    <name evidence="1" type="ORF">J596_4467</name>
</gene>
<dbReference type="Pfam" id="PF13602">
    <property type="entry name" value="ADH_zinc_N_2"/>
    <property type="match status" value="1"/>
</dbReference>
<dbReference type="Gene3D" id="3.90.180.10">
    <property type="entry name" value="Medium-chain alcohol dehydrogenases, catalytic domain"/>
    <property type="match status" value="1"/>
</dbReference>
<dbReference type="PATRIC" id="fig|1310697.3.peg.4040"/>
<dbReference type="EMBL" id="JMOD01000306">
    <property type="protein sequence ID" value="KCY04244.1"/>
    <property type="molecule type" value="Genomic_DNA"/>
</dbReference>